<gene>
    <name evidence="1" type="ORF">CEURO_LOCUS9809</name>
</gene>
<sequence length="23" mass="2587">MGTKCLTFEKLLSCKRILNLDCG</sequence>
<protein>
    <submittedName>
        <fullName evidence="1">Uncharacterized protein</fullName>
    </submittedName>
</protein>
<organism evidence="1 2">
    <name type="scientific">Cuscuta europaea</name>
    <name type="common">European dodder</name>
    <dbReference type="NCBI Taxonomy" id="41803"/>
    <lineage>
        <taxon>Eukaryota</taxon>
        <taxon>Viridiplantae</taxon>
        <taxon>Streptophyta</taxon>
        <taxon>Embryophyta</taxon>
        <taxon>Tracheophyta</taxon>
        <taxon>Spermatophyta</taxon>
        <taxon>Magnoliopsida</taxon>
        <taxon>eudicotyledons</taxon>
        <taxon>Gunneridae</taxon>
        <taxon>Pentapetalae</taxon>
        <taxon>asterids</taxon>
        <taxon>lamiids</taxon>
        <taxon>Solanales</taxon>
        <taxon>Convolvulaceae</taxon>
        <taxon>Cuscuteae</taxon>
        <taxon>Cuscuta</taxon>
        <taxon>Cuscuta subgen. Cuscuta</taxon>
    </lineage>
</organism>
<evidence type="ECO:0000313" key="1">
    <source>
        <dbReference type="EMBL" id="CAH9086844.1"/>
    </source>
</evidence>
<dbReference type="Proteomes" id="UP001152484">
    <property type="component" value="Unassembled WGS sequence"/>
</dbReference>
<comment type="caution">
    <text evidence="1">The sequence shown here is derived from an EMBL/GenBank/DDBJ whole genome shotgun (WGS) entry which is preliminary data.</text>
</comment>
<reference evidence="1" key="1">
    <citation type="submission" date="2022-07" db="EMBL/GenBank/DDBJ databases">
        <authorList>
            <person name="Macas J."/>
            <person name="Novak P."/>
            <person name="Neumann P."/>
        </authorList>
    </citation>
    <scope>NUCLEOTIDE SEQUENCE</scope>
</reference>
<name>A0A9P1E8J2_CUSEU</name>
<evidence type="ECO:0000313" key="2">
    <source>
        <dbReference type="Proteomes" id="UP001152484"/>
    </source>
</evidence>
<dbReference type="EMBL" id="CAMAPE010000019">
    <property type="protein sequence ID" value="CAH9086844.1"/>
    <property type="molecule type" value="Genomic_DNA"/>
</dbReference>
<dbReference type="AlphaFoldDB" id="A0A9P1E8J2"/>
<proteinExistence type="predicted"/>
<accession>A0A9P1E8J2</accession>
<keyword evidence="2" id="KW-1185">Reference proteome</keyword>